<dbReference type="GO" id="GO:0015833">
    <property type="term" value="P:peptide transport"/>
    <property type="evidence" value="ECO:0007669"/>
    <property type="project" value="InterPro"/>
</dbReference>
<keyword evidence="1" id="KW-0812">Transmembrane</keyword>
<gene>
    <name evidence="2" type="ORF">COT67_02045</name>
</gene>
<dbReference type="AlphaFoldDB" id="A0A2H0WL30"/>
<accession>A0A2H0WL30</accession>
<dbReference type="GO" id="GO:1904680">
    <property type="term" value="F:peptide transmembrane transporter activity"/>
    <property type="evidence" value="ECO:0007669"/>
    <property type="project" value="InterPro"/>
</dbReference>
<evidence type="ECO:0008006" key="4">
    <source>
        <dbReference type="Google" id="ProtNLM"/>
    </source>
</evidence>
<evidence type="ECO:0000313" key="3">
    <source>
        <dbReference type="Proteomes" id="UP000230353"/>
    </source>
</evidence>
<proteinExistence type="predicted"/>
<dbReference type="Proteomes" id="UP000230353">
    <property type="component" value="Unassembled WGS sequence"/>
</dbReference>
<organism evidence="2 3">
    <name type="scientific">Candidatus Tagabacteria bacterium CG09_land_8_20_14_0_10_41_14</name>
    <dbReference type="NCBI Taxonomy" id="1975021"/>
    <lineage>
        <taxon>Bacteria</taxon>
        <taxon>Candidatus Tagaibacteriota</taxon>
    </lineage>
</organism>
<comment type="caution">
    <text evidence="2">The sequence shown here is derived from an EMBL/GenBank/DDBJ whole genome shotgun (WGS) entry which is preliminary data.</text>
</comment>
<evidence type="ECO:0000313" key="2">
    <source>
        <dbReference type="EMBL" id="PIS13384.1"/>
    </source>
</evidence>
<protein>
    <recommendedName>
        <fullName evidence="4">Transporter</fullName>
    </recommendedName>
</protein>
<evidence type="ECO:0000256" key="1">
    <source>
        <dbReference type="SAM" id="Phobius"/>
    </source>
</evidence>
<reference evidence="3" key="1">
    <citation type="submission" date="2017-09" db="EMBL/GenBank/DDBJ databases">
        <title>Depth-based differentiation of microbial function through sediment-hosted aquifers and enrichment of novel symbionts in the deep terrestrial subsurface.</title>
        <authorList>
            <person name="Probst A.J."/>
            <person name="Ladd B."/>
            <person name="Jarett J.K."/>
            <person name="Geller-Mcgrath D.E."/>
            <person name="Sieber C.M.K."/>
            <person name="Emerson J.B."/>
            <person name="Anantharaman K."/>
            <person name="Thomas B.C."/>
            <person name="Malmstrom R."/>
            <person name="Stieglmeier M."/>
            <person name="Klingl A."/>
            <person name="Woyke T."/>
            <person name="Ryan C.M."/>
            <person name="Banfield J.F."/>
        </authorList>
    </citation>
    <scope>NUCLEOTIDE SEQUENCE [LARGE SCALE GENOMIC DNA]</scope>
</reference>
<name>A0A2H0WL30_9BACT</name>
<feature type="transmembrane region" description="Helical" evidence="1">
    <location>
        <begin position="185"/>
        <end position="205"/>
    </location>
</feature>
<dbReference type="Pfam" id="PF05992">
    <property type="entry name" value="SbmA_BacA"/>
    <property type="match status" value="1"/>
</dbReference>
<dbReference type="InterPro" id="IPR009248">
    <property type="entry name" value="SbmA_BacA"/>
</dbReference>
<dbReference type="EMBL" id="PEZL01000031">
    <property type="protein sequence ID" value="PIS13384.1"/>
    <property type="molecule type" value="Genomic_DNA"/>
</dbReference>
<keyword evidence="1" id="KW-0472">Membrane</keyword>
<keyword evidence="1" id="KW-1133">Transmembrane helix</keyword>
<feature type="transmembrane region" description="Helical" evidence="1">
    <location>
        <begin position="94"/>
        <end position="113"/>
    </location>
</feature>
<feature type="transmembrane region" description="Helical" evidence="1">
    <location>
        <begin position="12"/>
        <end position="35"/>
    </location>
</feature>
<dbReference type="GO" id="GO:0016020">
    <property type="term" value="C:membrane"/>
    <property type="evidence" value="ECO:0007669"/>
    <property type="project" value="InterPro"/>
</dbReference>
<sequence>MPVIGKNPLILIQIVLFIAFIPLAANSKNIIVLFFKSPFFIKVAKVLSLGKRTKLTALIVPFIIIVPATWWLSKIIFAVPAIQETLTATYIPGFLVWIALIVSLGGMTISWYVGSRLPGLEYNNQKVEAAFRKELVYGEDDKITRASVKTLTELFVGIKFNYHRLFLHYGYFDVWRGLFNQTMVLTPYIIMGHGLFSGLITLGILQKVSNSFDQVRTCFSLFINNWTTITELRSIWMRLHEFENNLDKHQPAKIKKETEKDKN</sequence>
<feature type="transmembrane region" description="Helical" evidence="1">
    <location>
        <begin position="55"/>
        <end position="82"/>
    </location>
</feature>